<accession>A0A0G0M0T9</accession>
<dbReference type="Proteomes" id="UP000034325">
    <property type="component" value="Unassembled WGS sequence"/>
</dbReference>
<sequence>MKVLFLTRLYWPHVGGVEKHVREVSVRVKDKGNEITVITEKYDKKLKDEEIKDGIKILRIDYPKIKYLGIFYIWFWLIRNINLIKESDIVHVHDVFIWYWPFKLLLPRKKVYLTFHGRWGIYPIPWVDILQKRIGAKYSNGLICIGDYIPKSYGIKSDVIAYGATEIPRHIPKKDNNLVIYVGRLDKDIALEKILKVIKEIKKDKQIIICGDGELASRANLYGEVKGFVDPLLYFQKTRYCFASGYLTILEALANKCLVFVSYDNTLQKDYYELTLFSKYIVSSKSSSDLYKKFKYYEKNDKEAEKLIIGGYNWVRTQTWENMLAKYFKLWDIK</sequence>
<dbReference type="PANTHER" id="PTHR45871">
    <property type="entry name" value="N-ACETYLGLUCOSAMINYL-PHOSPHATIDYLINOSITOL BIOSYNTHETIC PROTEIN"/>
    <property type="match status" value="1"/>
</dbReference>
<name>A0A0G0M0T9_9BACT</name>
<comment type="caution">
    <text evidence="3">The sequence shown here is derived from an EMBL/GenBank/DDBJ whole genome shotgun (WGS) entry which is preliminary data.</text>
</comment>
<dbReference type="CDD" id="cd03801">
    <property type="entry name" value="GT4_PimA-like"/>
    <property type="match status" value="1"/>
</dbReference>
<proteinExistence type="predicted"/>
<dbReference type="Pfam" id="PF00534">
    <property type="entry name" value="Glycos_transf_1"/>
    <property type="match status" value="1"/>
</dbReference>
<evidence type="ECO:0000259" key="2">
    <source>
        <dbReference type="Pfam" id="PF13439"/>
    </source>
</evidence>
<dbReference type="Pfam" id="PF13439">
    <property type="entry name" value="Glyco_transf_4"/>
    <property type="match status" value="1"/>
</dbReference>
<dbReference type="InterPro" id="IPR001296">
    <property type="entry name" value="Glyco_trans_1"/>
</dbReference>
<dbReference type="GO" id="GO:0016757">
    <property type="term" value="F:glycosyltransferase activity"/>
    <property type="evidence" value="ECO:0007669"/>
    <property type="project" value="InterPro"/>
</dbReference>
<protein>
    <submittedName>
        <fullName evidence="3">Glycosyltransferase, group 1 family protein</fullName>
    </submittedName>
</protein>
<dbReference type="Gene3D" id="3.40.50.2000">
    <property type="entry name" value="Glycogen Phosphorylase B"/>
    <property type="match status" value="2"/>
</dbReference>
<evidence type="ECO:0000259" key="1">
    <source>
        <dbReference type="Pfam" id="PF00534"/>
    </source>
</evidence>
<dbReference type="SUPFAM" id="SSF53756">
    <property type="entry name" value="UDP-Glycosyltransferase/glycogen phosphorylase"/>
    <property type="match status" value="1"/>
</dbReference>
<gene>
    <name evidence="3" type="ORF">UT23_C0008G0046</name>
</gene>
<keyword evidence="3" id="KW-0808">Transferase</keyword>
<dbReference type="PANTHER" id="PTHR45871:SF1">
    <property type="entry name" value="PHOSPHATIDYLINOSITOL N-ACETYLGLUCOSAMINYLTRANSFERASE SUBUNIT A"/>
    <property type="match status" value="1"/>
</dbReference>
<dbReference type="EMBL" id="LBWA01000008">
    <property type="protein sequence ID" value="KKQ97773.1"/>
    <property type="molecule type" value="Genomic_DNA"/>
</dbReference>
<dbReference type="InterPro" id="IPR028098">
    <property type="entry name" value="Glyco_trans_4-like_N"/>
</dbReference>
<organism evidence="3 4">
    <name type="scientific">Candidatus Woesebacteria bacterium GW2011_GWA1_39_12</name>
    <dbReference type="NCBI Taxonomy" id="1618549"/>
    <lineage>
        <taxon>Bacteria</taxon>
        <taxon>Candidatus Woeseibacteriota</taxon>
    </lineage>
</organism>
<reference evidence="3 4" key="1">
    <citation type="journal article" date="2015" name="Nature">
        <title>rRNA introns, odd ribosomes, and small enigmatic genomes across a large radiation of phyla.</title>
        <authorList>
            <person name="Brown C.T."/>
            <person name="Hug L.A."/>
            <person name="Thomas B.C."/>
            <person name="Sharon I."/>
            <person name="Castelle C.J."/>
            <person name="Singh A."/>
            <person name="Wilkins M.J."/>
            <person name="Williams K.H."/>
            <person name="Banfield J.F."/>
        </authorList>
    </citation>
    <scope>NUCLEOTIDE SEQUENCE [LARGE SCALE GENOMIC DNA]</scope>
</reference>
<dbReference type="AlphaFoldDB" id="A0A0G0M0T9"/>
<evidence type="ECO:0000313" key="4">
    <source>
        <dbReference type="Proteomes" id="UP000034325"/>
    </source>
</evidence>
<evidence type="ECO:0000313" key="3">
    <source>
        <dbReference type="EMBL" id="KKQ97773.1"/>
    </source>
</evidence>
<feature type="domain" description="Glycosyl transferase family 1" evidence="1">
    <location>
        <begin position="170"/>
        <end position="313"/>
    </location>
</feature>
<feature type="domain" description="Glycosyltransferase subfamily 4-like N-terminal" evidence="2">
    <location>
        <begin position="14"/>
        <end position="121"/>
    </location>
</feature>